<protein>
    <submittedName>
        <fullName evidence="5">Sugar transferase</fullName>
    </submittedName>
</protein>
<comment type="caution">
    <text evidence="5">The sequence shown here is derived from an EMBL/GenBank/DDBJ whole genome shotgun (WGS) entry which is preliminary data.</text>
</comment>
<dbReference type="GO" id="GO:0016740">
    <property type="term" value="F:transferase activity"/>
    <property type="evidence" value="ECO:0007669"/>
    <property type="project" value="UniProtKB-KW"/>
</dbReference>
<evidence type="ECO:0000259" key="4">
    <source>
        <dbReference type="Pfam" id="PF02397"/>
    </source>
</evidence>
<dbReference type="Proteomes" id="UP001314635">
    <property type="component" value="Unassembled WGS sequence"/>
</dbReference>
<keyword evidence="3" id="KW-1133">Transmembrane helix</keyword>
<sequence length="265" mass="29265">MGVMVDFACGLAAFALAILVGTLSKLLADDAKAWTPHVTKAIIASAVKMLPERHRERFSEEWTSHINDVPGDLSKIVCALGYVSAARKISSAPLPFGRRAYLAVLGMFFILLYLPLLVGLLAGVALDTRTWPIIKQERVGLHGKRFATYRFRASESAFGQFIRRCSFDIMPCLFNILRGDISLFGPTALPPQLIERGVLVDLSKLPGLVAPSQEYLSEEWSARTEIAMISSFWLTVFKAFDLAPKFYPDLSSFGRLDVPIRAVVA</sequence>
<reference evidence="6" key="1">
    <citation type="journal article" date="2021" name="ISME J.">
        <title>Evolutionary origin and ecological implication of a unique nif island in free-living Bradyrhizobium lineages.</title>
        <authorList>
            <person name="Tao J."/>
        </authorList>
    </citation>
    <scope>NUCLEOTIDE SEQUENCE [LARGE SCALE GENOMIC DNA]</scope>
    <source>
        <strain evidence="6">SZCCT0094</strain>
    </source>
</reference>
<feature type="transmembrane region" description="Helical" evidence="3">
    <location>
        <begin position="100"/>
        <end position="126"/>
    </location>
</feature>
<dbReference type="InterPro" id="IPR003362">
    <property type="entry name" value="Bact_transf"/>
</dbReference>
<keyword evidence="2" id="KW-0270">Exopolysaccharide synthesis</keyword>
<comment type="similarity">
    <text evidence="1">Belongs to the bacterial sugar transferase family.</text>
</comment>
<accession>A0ABS5G4J8</accession>
<dbReference type="EMBL" id="JAFCLK010000008">
    <property type="protein sequence ID" value="MBR1136245.1"/>
    <property type="molecule type" value="Genomic_DNA"/>
</dbReference>
<evidence type="ECO:0000313" key="6">
    <source>
        <dbReference type="Proteomes" id="UP001314635"/>
    </source>
</evidence>
<evidence type="ECO:0000313" key="5">
    <source>
        <dbReference type="EMBL" id="MBR1136245.1"/>
    </source>
</evidence>
<dbReference type="RefSeq" id="WP_211400617.1">
    <property type="nucleotide sequence ID" value="NZ_JAFCLK010000008.1"/>
</dbReference>
<name>A0ABS5G4J8_9BRAD</name>
<organism evidence="5 6">
    <name type="scientific">Bradyrhizobium denitrificans</name>
    <dbReference type="NCBI Taxonomy" id="2734912"/>
    <lineage>
        <taxon>Bacteria</taxon>
        <taxon>Pseudomonadati</taxon>
        <taxon>Pseudomonadota</taxon>
        <taxon>Alphaproteobacteria</taxon>
        <taxon>Hyphomicrobiales</taxon>
        <taxon>Nitrobacteraceae</taxon>
        <taxon>Bradyrhizobium</taxon>
    </lineage>
</organism>
<keyword evidence="6" id="KW-1185">Reference proteome</keyword>
<evidence type="ECO:0000256" key="1">
    <source>
        <dbReference type="ARBA" id="ARBA00006464"/>
    </source>
</evidence>
<gene>
    <name evidence="5" type="ORF">JQ619_10755</name>
</gene>
<feature type="domain" description="Bacterial sugar transferase" evidence="4">
    <location>
        <begin position="103"/>
        <end position="214"/>
    </location>
</feature>
<proteinExistence type="inferred from homology"/>
<keyword evidence="5" id="KW-0808">Transferase</keyword>
<keyword evidence="3" id="KW-0812">Transmembrane</keyword>
<dbReference type="PANTHER" id="PTHR30576:SF0">
    <property type="entry name" value="UNDECAPRENYL-PHOSPHATE N-ACETYLGALACTOSAMINYL 1-PHOSPHATE TRANSFERASE-RELATED"/>
    <property type="match status" value="1"/>
</dbReference>
<evidence type="ECO:0000256" key="3">
    <source>
        <dbReference type="SAM" id="Phobius"/>
    </source>
</evidence>
<keyword evidence="3" id="KW-0472">Membrane</keyword>
<dbReference type="Pfam" id="PF02397">
    <property type="entry name" value="Bac_transf"/>
    <property type="match status" value="1"/>
</dbReference>
<feature type="non-terminal residue" evidence="5">
    <location>
        <position position="265"/>
    </location>
</feature>
<dbReference type="PANTHER" id="PTHR30576">
    <property type="entry name" value="COLANIC BIOSYNTHESIS UDP-GLUCOSE LIPID CARRIER TRANSFERASE"/>
    <property type="match status" value="1"/>
</dbReference>
<evidence type="ECO:0000256" key="2">
    <source>
        <dbReference type="ARBA" id="ARBA00023169"/>
    </source>
</evidence>